<name>A0A1V8RP81_9HYPH</name>
<dbReference type="RefSeq" id="WP_080920471.1">
    <property type="nucleotide sequence ID" value="NZ_MDET01000023.1"/>
</dbReference>
<reference evidence="1 2" key="1">
    <citation type="journal article" date="2016" name="Int. J. Syst. Evol. Microbiol.">
        <title>Pseudaminobacter manganicus sp. nov., isolated from sludge of a manganese mine.</title>
        <authorList>
            <person name="Li J."/>
            <person name="Huang J."/>
            <person name="Liao S."/>
            <person name="Wang G."/>
        </authorList>
    </citation>
    <scope>NUCLEOTIDE SEQUENCE [LARGE SCALE GENOMIC DNA]</scope>
    <source>
        <strain evidence="1 2">JH-7</strain>
    </source>
</reference>
<keyword evidence="2" id="KW-1185">Reference proteome</keyword>
<evidence type="ECO:0000313" key="1">
    <source>
        <dbReference type="EMBL" id="OQM74933.1"/>
    </source>
</evidence>
<proteinExistence type="predicted"/>
<dbReference type="STRING" id="1873176.BFN67_04780"/>
<comment type="caution">
    <text evidence="1">The sequence shown here is derived from an EMBL/GenBank/DDBJ whole genome shotgun (WGS) entry which is preliminary data.</text>
</comment>
<protein>
    <submittedName>
        <fullName evidence="1">Uncharacterized protein</fullName>
    </submittedName>
</protein>
<evidence type="ECO:0000313" key="2">
    <source>
        <dbReference type="Proteomes" id="UP000191905"/>
    </source>
</evidence>
<dbReference type="EMBL" id="MDET01000023">
    <property type="protein sequence ID" value="OQM74933.1"/>
    <property type="molecule type" value="Genomic_DNA"/>
</dbReference>
<accession>A0A1V8RP81</accession>
<sequence length="254" mass="27924">MELAIIKRDGKRIGLADAAPQGISLIAWFHNNCAAYSMDHALKHEGYSIEYVEEIDCSDVEDLIGAICERAGITMQTVFVPFSKSRNAKPGEDGKTWRSLNWRVSIFHRRSSVAILETDYSQGEGHAPASKKTAAQMETAARVMRMPVSRAKRDMLAYEIETGKIASGHLWGNSFSGSKPIPAPSIGDVMQSLVRDCDVFDYGSFENWASDFGYETDSRAAEAIYRACVEIAMKLRAGLGSALLAEIRLAASFN</sequence>
<dbReference type="OrthoDB" id="9997624at2"/>
<gene>
    <name evidence="1" type="ORF">BFN67_04780</name>
</gene>
<dbReference type="Proteomes" id="UP000191905">
    <property type="component" value="Unassembled WGS sequence"/>
</dbReference>
<organism evidence="1 2">
    <name type="scientific">Manganibacter manganicus</name>
    <dbReference type="NCBI Taxonomy" id="1873176"/>
    <lineage>
        <taxon>Bacteria</taxon>
        <taxon>Pseudomonadati</taxon>
        <taxon>Pseudomonadota</taxon>
        <taxon>Alphaproteobacteria</taxon>
        <taxon>Hyphomicrobiales</taxon>
        <taxon>Phyllobacteriaceae</taxon>
        <taxon>Manganibacter</taxon>
    </lineage>
</organism>
<dbReference type="AlphaFoldDB" id="A0A1V8RP81"/>